<keyword evidence="3" id="KW-1185">Reference proteome</keyword>
<dbReference type="EMBL" id="CAJJDM010000097">
    <property type="protein sequence ID" value="CAD8093979.1"/>
    <property type="molecule type" value="Genomic_DNA"/>
</dbReference>
<sequence>MYFFYHSNDINEVFYLILYLWYLNQLLLILTINYSQFGYYEHVFGQFQLLELKIQRKSLFFNQQYIYFQNLFLQKQMNKIIQDKNYQTQQFEEITSLIYKITDRQSKFAELHNQVEESIQKIINVSQKQFEKVIKKKQREFRQIVQDHDERIKKITQEYHISQNNQILQQNQKKLEYIQIFESLYYEYQQFIAFFDHDQQAENNNYIMMIYDILTDNQVFHEDQRLNQSLLNEYIKQNKMNKILSLHASLKLIISQLQKIEENFKLSKNNSKKIQYLNSLNERLKAFIENIKYGLNKLDMLLQEIQVNNEDQKELDSRIHSNLILINQVIKNHQDKKMIEYEDLNKTNENLIKIINRLSEINYKLKLQQKQNYEDVQQLMELYYLTNDKTPSLQPLSRKSTIKLTKPISYQRTRIYSETKKEVHFDLSSRNSIKEINFESQVLYQSPLIIQPQIVNQPTITDVSLFTSGQSLNKIKTQKYFDKQWTSKHQTNVDKKTAIPIKCQCPPQCSCQGLLIIQVHTCNKQLYINSIGQLICQQCIFTQNIQDYSFYCPHTRTKNKFKTSKDFLEAFWQHIKTLTTNQQIVDFWNHLQLSCQQMFQINSFPTLEIQNIINFIGFCPAQCKCNHKQSRQQYHQCQNQLYITSDGLIHCKKCNFQGDPKQYFYYCSDTKTFNIYRSGEEFIQSLDFIHETGNQQQFNNQLIQQLRLKIPSILWE</sequence>
<gene>
    <name evidence="2" type="ORF">PPRIM_AZ9-3.1.T0940154</name>
</gene>
<comment type="caution">
    <text evidence="2">The sequence shown here is derived from an EMBL/GenBank/DDBJ whole genome shotgun (WGS) entry which is preliminary data.</text>
</comment>
<accession>A0A8S1NRC0</accession>
<keyword evidence="1" id="KW-0472">Membrane</keyword>
<evidence type="ECO:0000313" key="2">
    <source>
        <dbReference type="EMBL" id="CAD8093979.1"/>
    </source>
</evidence>
<reference evidence="2" key="1">
    <citation type="submission" date="2021-01" db="EMBL/GenBank/DDBJ databases">
        <authorList>
            <consortium name="Genoscope - CEA"/>
            <person name="William W."/>
        </authorList>
    </citation>
    <scope>NUCLEOTIDE SEQUENCE</scope>
</reference>
<dbReference type="OMA" id="SYQRTRI"/>
<feature type="transmembrane region" description="Helical" evidence="1">
    <location>
        <begin position="12"/>
        <end position="34"/>
    </location>
</feature>
<keyword evidence="1" id="KW-1133">Transmembrane helix</keyword>
<proteinExistence type="predicted"/>
<protein>
    <submittedName>
        <fullName evidence="2">Uncharacterized protein</fullName>
    </submittedName>
</protein>
<evidence type="ECO:0000313" key="3">
    <source>
        <dbReference type="Proteomes" id="UP000688137"/>
    </source>
</evidence>
<dbReference type="Proteomes" id="UP000688137">
    <property type="component" value="Unassembled WGS sequence"/>
</dbReference>
<keyword evidence="1" id="KW-0812">Transmembrane</keyword>
<name>A0A8S1NRC0_PARPR</name>
<evidence type="ECO:0000256" key="1">
    <source>
        <dbReference type="SAM" id="Phobius"/>
    </source>
</evidence>
<dbReference type="AlphaFoldDB" id="A0A8S1NRC0"/>
<organism evidence="2 3">
    <name type="scientific">Paramecium primaurelia</name>
    <dbReference type="NCBI Taxonomy" id="5886"/>
    <lineage>
        <taxon>Eukaryota</taxon>
        <taxon>Sar</taxon>
        <taxon>Alveolata</taxon>
        <taxon>Ciliophora</taxon>
        <taxon>Intramacronucleata</taxon>
        <taxon>Oligohymenophorea</taxon>
        <taxon>Peniculida</taxon>
        <taxon>Parameciidae</taxon>
        <taxon>Paramecium</taxon>
    </lineage>
</organism>